<dbReference type="NCBIfam" id="TIGR01174">
    <property type="entry name" value="ftsA"/>
    <property type="match status" value="1"/>
</dbReference>
<dbReference type="Proteomes" id="UP001230156">
    <property type="component" value="Unassembled WGS sequence"/>
</dbReference>
<feature type="domain" description="SHS2" evidence="7">
    <location>
        <begin position="13"/>
        <end position="199"/>
    </location>
</feature>
<keyword evidence="4 5" id="KW-0131">Cell cycle</keyword>
<proteinExistence type="inferred from homology"/>
<comment type="subunit">
    <text evidence="5">Self-interacts. Interacts with FtsZ.</text>
</comment>
<gene>
    <name evidence="5 8" type="primary">ftsA</name>
    <name evidence="8" type="ORF">Q8A70_00405</name>
</gene>
<comment type="subcellular location">
    <subcellularLocation>
        <location evidence="5">Cell membrane</location>
        <topology evidence="5">Peripheral membrane protein</topology>
        <orientation evidence="5">Cytoplasmic side</orientation>
    </subcellularLocation>
    <text evidence="5">Localizes to the Z ring in an FtsZ-dependent manner. Targeted to the membrane through a conserved C-terminal amphipathic helix.</text>
</comment>
<dbReference type="Gene3D" id="3.30.420.40">
    <property type="match status" value="2"/>
</dbReference>
<evidence type="ECO:0000256" key="4">
    <source>
        <dbReference type="ARBA" id="ARBA00023306"/>
    </source>
</evidence>
<dbReference type="PANTHER" id="PTHR32432">
    <property type="entry name" value="CELL DIVISION PROTEIN FTSA-RELATED"/>
    <property type="match status" value="1"/>
</dbReference>
<evidence type="ECO:0000256" key="6">
    <source>
        <dbReference type="PIRNR" id="PIRNR003101"/>
    </source>
</evidence>
<dbReference type="CDD" id="cd24048">
    <property type="entry name" value="ASKHA_NBD_FtsA"/>
    <property type="match status" value="1"/>
</dbReference>
<evidence type="ECO:0000313" key="9">
    <source>
        <dbReference type="Proteomes" id="UP001230156"/>
    </source>
</evidence>
<dbReference type="InterPro" id="IPR020823">
    <property type="entry name" value="Cell_div_FtsA"/>
</dbReference>
<evidence type="ECO:0000256" key="5">
    <source>
        <dbReference type="HAMAP-Rule" id="MF_02033"/>
    </source>
</evidence>
<dbReference type="HAMAP" id="MF_02033">
    <property type="entry name" value="FtsA"/>
    <property type="match status" value="1"/>
</dbReference>
<evidence type="ECO:0000259" key="7">
    <source>
        <dbReference type="SMART" id="SM00842"/>
    </source>
</evidence>
<reference evidence="9" key="1">
    <citation type="submission" date="2023-08" db="EMBL/GenBank/DDBJ databases">
        <title>Rhodospirillaceae gen. nov., a novel taxon isolated from the Yangtze River Yuezi River estuary sludge.</title>
        <authorList>
            <person name="Ruan L."/>
        </authorList>
    </citation>
    <scope>NUCLEOTIDE SEQUENCE [LARGE SCALE GENOMIC DNA]</scope>
    <source>
        <strain evidence="9">R-7</strain>
    </source>
</reference>
<protein>
    <recommendedName>
        <fullName evidence="5 6">Cell division protein FtsA</fullName>
    </recommendedName>
</protein>
<dbReference type="Pfam" id="PF02491">
    <property type="entry name" value="SHS2_FTSA"/>
    <property type="match status" value="1"/>
</dbReference>
<sequence>MKKPRIVTKNGLIAAVDVGSSKICCFIARLADDGKPNVVGIGHQISRGVRQGAIIDMEQAEMAVLSTVHAAEQMAEETITDVVINLSGGYPASQTIGVEVPLSGREIGDHDLQRVLMQGAQINGGVERRLIHSIPVGYTIDGSRGIRDPRGMFGDRLGVDMHVVTAAAGAVRNLTNCVSRCHLEIKALVVSPYASGLATLVEDEMDLGVTVIDMGAATTSIAVFFDGHVVYTDSIAIGGSHVTNDIARGLSTPLAHAERMKTLYGNCLATPADEREIIQVPQVGEEEAGITNPIPRSILIGIVQPRLEETFELVRSRLEASGFDKIAGRRVVLTGGASQLGGVRELAALVLDKQVRMGRPIRIHGLADSTGGPAFATASGLLNYALQAEPESLKPSRSQHESASGLFGRFGSWLKENF</sequence>
<evidence type="ECO:0000256" key="2">
    <source>
        <dbReference type="ARBA" id="ARBA00022618"/>
    </source>
</evidence>
<dbReference type="RefSeq" id="WP_379953468.1">
    <property type="nucleotide sequence ID" value="NZ_JAUYVI010000001.1"/>
</dbReference>
<keyword evidence="3 5" id="KW-0472">Membrane</keyword>
<dbReference type="SMART" id="SM00842">
    <property type="entry name" value="FtsA"/>
    <property type="match status" value="1"/>
</dbReference>
<keyword evidence="9" id="KW-1185">Reference proteome</keyword>
<evidence type="ECO:0000256" key="1">
    <source>
        <dbReference type="ARBA" id="ARBA00022475"/>
    </source>
</evidence>
<name>A0ABU0YEG0_9PROT</name>
<dbReference type="InterPro" id="IPR050696">
    <property type="entry name" value="FtsA/MreB"/>
</dbReference>
<evidence type="ECO:0000313" key="8">
    <source>
        <dbReference type="EMBL" id="MDQ7246099.1"/>
    </source>
</evidence>
<dbReference type="PANTHER" id="PTHR32432:SF4">
    <property type="entry name" value="CELL DIVISION PROTEIN FTSA"/>
    <property type="match status" value="1"/>
</dbReference>
<dbReference type="InterPro" id="IPR003494">
    <property type="entry name" value="SHS2_FtsA"/>
</dbReference>
<comment type="caution">
    <text evidence="8">The sequence shown here is derived from an EMBL/GenBank/DDBJ whole genome shotgun (WGS) entry which is preliminary data.</text>
</comment>
<evidence type="ECO:0000256" key="3">
    <source>
        <dbReference type="ARBA" id="ARBA00023136"/>
    </source>
</evidence>
<organism evidence="8 9">
    <name type="scientific">Dongia sedimenti</name>
    <dbReference type="NCBI Taxonomy" id="3064282"/>
    <lineage>
        <taxon>Bacteria</taxon>
        <taxon>Pseudomonadati</taxon>
        <taxon>Pseudomonadota</taxon>
        <taxon>Alphaproteobacteria</taxon>
        <taxon>Rhodospirillales</taxon>
        <taxon>Dongiaceae</taxon>
        <taxon>Dongia</taxon>
    </lineage>
</organism>
<accession>A0ABU0YEG0</accession>
<dbReference type="Pfam" id="PF14450">
    <property type="entry name" value="FtsA"/>
    <property type="match status" value="1"/>
</dbReference>
<dbReference type="PIRSF" id="PIRSF003101">
    <property type="entry name" value="FtsA"/>
    <property type="match status" value="1"/>
</dbReference>
<dbReference type="SUPFAM" id="SSF53067">
    <property type="entry name" value="Actin-like ATPase domain"/>
    <property type="match status" value="2"/>
</dbReference>
<dbReference type="InterPro" id="IPR043129">
    <property type="entry name" value="ATPase_NBD"/>
</dbReference>
<comment type="function">
    <text evidence="5 6">Cell division protein that is involved in the assembly of the Z ring. May serve as a membrane anchor for the Z ring.</text>
</comment>
<dbReference type="EMBL" id="JAUYVI010000001">
    <property type="protein sequence ID" value="MDQ7246099.1"/>
    <property type="molecule type" value="Genomic_DNA"/>
</dbReference>
<keyword evidence="2 5" id="KW-0132">Cell division</keyword>
<dbReference type="GO" id="GO:0051301">
    <property type="term" value="P:cell division"/>
    <property type="evidence" value="ECO:0007669"/>
    <property type="project" value="UniProtKB-KW"/>
</dbReference>
<comment type="similarity">
    <text evidence="5 6">Belongs to the FtsA/MreB family.</text>
</comment>
<keyword evidence="1 5" id="KW-1003">Cell membrane</keyword>